<keyword evidence="2" id="KW-0472">Membrane</keyword>
<sequence>MTTLWLSNTSTRNHKRPHKNLPDVSPLDVVGGAAFLTFLFLSVCLQISRGGLLDLSAPPHRRAVRGPLYFVSDAHKGRSVPQRFKLIGLKSHASVEMSHFCV</sequence>
<dbReference type="EMBL" id="BPLR01016684">
    <property type="protein sequence ID" value="GIY85727.1"/>
    <property type="molecule type" value="Genomic_DNA"/>
</dbReference>
<evidence type="ECO:0000256" key="1">
    <source>
        <dbReference type="SAM" id="MobiDB-lite"/>
    </source>
</evidence>
<comment type="caution">
    <text evidence="3">The sequence shown here is derived from an EMBL/GenBank/DDBJ whole genome shotgun (WGS) entry which is preliminary data.</text>
</comment>
<evidence type="ECO:0000256" key="2">
    <source>
        <dbReference type="SAM" id="Phobius"/>
    </source>
</evidence>
<dbReference type="AlphaFoldDB" id="A0AAV4WT92"/>
<keyword evidence="2" id="KW-0812">Transmembrane</keyword>
<feature type="compositionally biased region" description="Polar residues" evidence="1">
    <location>
        <begin position="1"/>
        <end position="11"/>
    </location>
</feature>
<feature type="transmembrane region" description="Helical" evidence="2">
    <location>
        <begin position="29"/>
        <end position="52"/>
    </location>
</feature>
<evidence type="ECO:0000313" key="3">
    <source>
        <dbReference type="EMBL" id="GIY85727.1"/>
    </source>
</evidence>
<proteinExistence type="predicted"/>
<keyword evidence="2" id="KW-1133">Transmembrane helix</keyword>
<organism evidence="3 4">
    <name type="scientific">Caerostris extrusa</name>
    <name type="common">Bark spider</name>
    <name type="synonym">Caerostris bankana</name>
    <dbReference type="NCBI Taxonomy" id="172846"/>
    <lineage>
        <taxon>Eukaryota</taxon>
        <taxon>Metazoa</taxon>
        <taxon>Ecdysozoa</taxon>
        <taxon>Arthropoda</taxon>
        <taxon>Chelicerata</taxon>
        <taxon>Arachnida</taxon>
        <taxon>Araneae</taxon>
        <taxon>Araneomorphae</taxon>
        <taxon>Entelegynae</taxon>
        <taxon>Araneoidea</taxon>
        <taxon>Araneidae</taxon>
        <taxon>Caerostris</taxon>
    </lineage>
</organism>
<keyword evidence="4" id="KW-1185">Reference proteome</keyword>
<name>A0AAV4WT92_CAEEX</name>
<feature type="region of interest" description="Disordered" evidence="1">
    <location>
        <begin position="1"/>
        <end position="21"/>
    </location>
</feature>
<evidence type="ECO:0000313" key="4">
    <source>
        <dbReference type="Proteomes" id="UP001054945"/>
    </source>
</evidence>
<gene>
    <name evidence="3" type="ORF">CEXT_330811</name>
</gene>
<reference evidence="3 4" key="1">
    <citation type="submission" date="2021-06" db="EMBL/GenBank/DDBJ databases">
        <title>Caerostris extrusa draft genome.</title>
        <authorList>
            <person name="Kono N."/>
            <person name="Arakawa K."/>
        </authorList>
    </citation>
    <scope>NUCLEOTIDE SEQUENCE [LARGE SCALE GENOMIC DNA]</scope>
</reference>
<protein>
    <submittedName>
        <fullName evidence="3">Uncharacterized protein</fullName>
    </submittedName>
</protein>
<accession>A0AAV4WT92</accession>
<dbReference type="Proteomes" id="UP001054945">
    <property type="component" value="Unassembled WGS sequence"/>
</dbReference>